<feature type="binding site" evidence="1">
    <location>
        <position position="91"/>
    </location>
    <ligand>
        <name>Mg(2+)</name>
        <dbReference type="ChEBI" id="CHEBI:18420"/>
        <label>1</label>
        <note>catalytic</note>
    </ligand>
</feature>
<dbReference type="PRINTS" id="PR00377">
    <property type="entry name" value="IMPHPHTASES"/>
</dbReference>
<comment type="caution">
    <text evidence="2">The sequence shown here is derived from an EMBL/GenBank/DDBJ whole genome shotgun (WGS) entry which is preliminary data.</text>
</comment>
<dbReference type="Gene3D" id="3.30.540.10">
    <property type="entry name" value="Fructose-1,6-Bisphosphatase, subunit A, domain 1"/>
    <property type="match status" value="1"/>
</dbReference>
<dbReference type="PANTHER" id="PTHR20854:SF4">
    <property type="entry name" value="INOSITOL-1-MONOPHOSPHATASE-RELATED"/>
    <property type="match status" value="1"/>
</dbReference>
<dbReference type="GO" id="GO:0046872">
    <property type="term" value="F:metal ion binding"/>
    <property type="evidence" value="ECO:0007669"/>
    <property type="project" value="UniProtKB-KW"/>
</dbReference>
<comment type="cofactor">
    <cofactor evidence="1">
        <name>Mg(2+)</name>
        <dbReference type="ChEBI" id="CHEBI:18420"/>
    </cofactor>
</comment>
<keyword evidence="3" id="KW-1185">Reference proteome</keyword>
<organism evidence="2 3">
    <name type="scientific">Kitasatospora atroaurantiaca</name>
    <dbReference type="NCBI Taxonomy" id="285545"/>
    <lineage>
        <taxon>Bacteria</taxon>
        <taxon>Bacillati</taxon>
        <taxon>Actinomycetota</taxon>
        <taxon>Actinomycetes</taxon>
        <taxon>Kitasatosporales</taxon>
        <taxon>Streptomycetaceae</taxon>
        <taxon>Kitasatospora</taxon>
    </lineage>
</organism>
<keyword evidence="1" id="KW-0460">Magnesium</keyword>
<dbReference type="Proteomes" id="UP000318416">
    <property type="component" value="Unassembled WGS sequence"/>
</dbReference>
<dbReference type="GO" id="GO:0008934">
    <property type="term" value="F:inositol monophosphate 1-phosphatase activity"/>
    <property type="evidence" value="ECO:0007669"/>
    <property type="project" value="TreeGrafter"/>
</dbReference>
<dbReference type="AlphaFoldDB" id="A0A561EYB4"/>
<evidence type="ECO:0000256" key="1">
    <source>
        <dbReference type="PIRSR" id="PIRSR600760-2"/>
    </source>
</evidence>
<dbReference type="SUPFAM" id="SSF56655">
    <property type="entry name" value="Carbohydrate phosphatase"/>
    <property type="match status" value="1"/>
</dbReference>
<dbReference type="PANTHER" id="PTHR20854">
    <property type="entry name" value="INOSITOL MONOPHOSPHATASE"/>
    <property type="match status" value="1"/>
</dbReference>
<dbReference type="Gene3D" id="3.40.190.80">
    <property type="match status" value="1"/>
</dbReference>
<dbReference type="Pfam" id="PF00459">
    <property type="entry name" value="Inositol_P"/>
    <property type="match status" value="1"/>
</dbReference>
<feature type="binding site" evidence="1">
    <location>
        <position position="214"/>
    </location>
    <ligand>
        <name>Mg(2+)</name>
        <dbReference type="ChEBI" id="CHEBI:18420"/>
        <label>1</label>
        <note>catalytic</note>
    </ligand>
</feature>
<name>A0A561EYB4_9ACTN</name>
<gene>
    <name evidence="2" type="ORF">FB465_5749</name>
</gene>
<feature type="binding site" evidence="1">
    <location>
        <position position="65"/>
    </location>
    <ligand>
        <name>Mg(2+)</name>
        <dbReference type="ChEBI" id="CHEBI:18420"/>
        <label>1</label>
        <note>catalytic</note>
    </ligand>
</feature>
<sequence>MLMEKVAEILAEASAEVVEPRFRALAAGEVMEKAPGEVVTIADREAEVIITRRLRELLPVPVVGEEAVAADPALALALHSEPACWLVDPVDGTSNFIAGRPDFAVMASLVRAGQTVAAWIWQPVTGTAYAAELGSGAWRDGRRLLRTPADDAPEKWRGSLKSRFLDPAEHHRLQTNARAFGHLTEGLRSAGMEYPQIADGDQEFIFYWRTLPWDHAPGSLLITESGGVSARLDGSAYRPDPPGCEDGLLVACDPETWERTRDILAGRLHQ</sequence>
<evidence type="ECO:0000313" key="2">
    <source>
        <dbReference type="EMBL" id="TWE20595.1"/>
    </source>
</evidence>
<proteinExistence type="predicted"/>
<protein>
    <submittedName>
        <fullName evidence="2">Fructose-1,6-bisphosphatase/inositol monophosphatase family enzyme</fullName>
    </submittedName>
</protein>
<dbReference type="GO" id="GO:0006020">
    <property type="term" value="P:inositol metabolic process"/>
    <property type="evidence" value="ECO:0007669"/>
    <property type="project" value="TreeGrafter"/>
</dbReference>
<dbReference type="OrthoDB" id="9772456at2"/>
<keyword evidence="1" id="KW-0479">Metal-binding</keyword>
<feature type="binding site" evidence="1">
    <location>
        <position position="88"/>
    </location>
    <ligand>
        <name>Mg(2+)</name>
        <dbReference type="ChEBI" id="CHEBI:18420"/>
        <label>1</label>
        <note>catalytic</note>
    </ligand>
</feature>
<dbReference type="EMBL" id="VIVR01000001">
    <property type="protein sequence ID" value="TWE20595.1"/>
    <property type="molecule type" value="Genomic_DNA"/>
</dbReference>
<evidence type="ECO:0000313" key="3">
    <source>
        <dbReference type="Proteomes" id="UP000318416"/>
    </source>
</evidence>
<reference evidence="2 3" key="1">
    <citation type="submission" date="2019-06" db="EMBL/GenBank/DDBJ databases">
        <title>Sequencing the genomes of 1000 actinobacteria strains.</title>
        <authorList>
            <person name="Klenk H.-P."/>
        </authorList>
    </citation>
    <scope>NUCLEOTIDE SEQUENCE [LARGE SCALE GENOMIC DNA]</scope>
    <source>
        <strain evidence="2 3">DSM 41649</strain>
    </source>
</reference>
<accession>A0A561EYB4</accession>
<dbReference type="GO" id="GO:0007165">
    <property type="term" value="P:signal transduction"/>
    <property type="evidence" value="ECO:0007669"/>
    <property type="project" value="TreeGrafter"/>
</dbReference>
<dbReference type="InterPro" id="IPR000760">
    <property type="entry name" value="Inositol_monophosphatase-like"/>
</dbReference>